<evidence type="ECO:0000259" key="8">
    <source>
        <dbReference type="Pfam" id="PF03772"/>
    </source>
</evidence>
<evidence type="ECO:0000256" key="3">
    <source>
        <dbReference type="ARBA" id="ARBA00022692"/>
    </source>
</evidence>
<name>A0A1X7PBJ7_9HYPH</name>
<keyword evidence="5 7" id="KW-0472">Membrane</keyword>
<keyword evidence="4 7" id="KW-1133">Transmembrane helix</keyword>
<feature type="transmembrane region" description="Helical" evidence="7">
    <location>
        <begin position="82"/>
        <end position="103"/>
    </location>
</feature>
<evidence type="ECO:0000256" key="6">
    <source>
        <dbReference type="SAM" id="MobiDB-lite"/>
    </source>
</evidence>
<feature type="transmembrane region" description="Helical" evidence="7">
    <location>
        <begin position="20"/>
        <end position="43"/>
    </location>
</feature>
<evidence type="ECO:0000256" key="1">
    <source>
        <dbReference type="ARBA" id="ARBA00004651"/>
    </source>
</evidence>
<keyword evidence="2" id="KW-1003">Cell membrane</keyword>
<dbReference type="Pfam" id="PF03772">
    <property type="entry name" value="Competence"/>
    <property type="match status" value="1"/>
</dbReference>
<gene>
    <name evidence="9" type="ORF">SAMN02982922_3745</name>
</gene>
<keyword evidence="3 7" id="KW-0812">Transmembrane</keyword>
<keyword evidence="10" id="KW-1185">Reference proteome</keyword>
<dbReference type="InterPro" id="IPR052159">
    <property type="entry name" value="Competence_DNA_uptake"/>
</dbReference>
<dbReference type="EMBL" id="FXBL01000004">
    <property type="protein sequence ID" value="SMH48542.1"/>
    <property type="molecule type" value="Genomic_DNA"/>
</dbReference>
<sequence>MTNPAQRGSLTRVARTVTLYVVGLAATSLIAGIATGIFGAWHFQRVSPLGLVANLAAMPVFSVVVMPAAVAGMVLMPFGLDGLAFGIMGQGLSLALSIARWLAERTPVDAIGAIPAAAVILLALALVPLTLATTATARLLAVPLAVAGLASLTFRELPQAYVSDDARLVGVRTGDGTLAVNRDRPNAFTVEDWSRATMASAVVKPAKDSEIPRPEEISPARFTCTAGLCLIGHGSGAVIAHVSTMPDAERICDVASVIVIADPTAANPCPHGKAQVITARRLALEGSAEVRFDGFGNASVTHALPGARPWHDHRRFSRAARGMAPYEPPNKKAGTKPAS</sequence>
<feature type="region of interest" description="Disordered" evidence="6">
    <location>
        <begin position="320"/>
        <end position="339"/>
    </location>
</feature>
<evidence type="ECO:0000256" key="5">
    <source>
        <dbReference type="ARBA" id="ARBA00023136"/>
    </source>
</evidence>
<feature type="domain" description="ComEC/Rec2-related protein" evidence="8">
    <location>
        <begin position="19"/>
        <end position="131"/>
    </location>
</feature>
<evidence type="ECO:0000313" key="10">
    <source>
        <dbReference type="Proteomes" id="UP000193083"/>
    </source>
</evidence>
<evidence type="ECO:0000256" key="2">
    <source>
        <dbReference type="ARBA" id="ARBA00022475"/>
    </source>
</evidence>
<dbReference type="GO" id="GO:0005886">
    <property type="term" value="C:plasma membrane"/>
    <property type="evidence" value="ECO:0007669"/>
    <property type="project" value="UniProtKB-SubCell"/>
</dbReference>
<dbReference type="PANTHER" id="PTHR30619">
    <property type="entry name" value="DNA INTERNALIZATION/COMPETENCE PROTEIN COMEC/REC2"/>
    <property type="match status" value="1"/>
</dbReference>
<organism evidence="9 10">
    <name type="scientific">Mesorhizobium australicum</name>
    <dbReference type="NCBI Taxonomy" id="536018"/>
    <lineage>
        <taxon>Bacteria</taxon>
        <taxon>Pseudomonadati</taxon>
        <taxon>Pseudomonadota</taxon>
        <taxon>Alphaproteobacteria</taxon>
        <taxon>Hyphomicrobiales</taxon>
        <taxon>Phyllobacteriaceae</taxon>
        <taxon>Mesorhizobium</taxon>
    </lineage>
</organism>
<comment type="subcellular location">
    <subcellularLocation>
        <location evidence="1">Cell membrane</location>
        <topology evidence="1">Multi-pass membrane protein</topology>
    </subcellularLocation>
</comment>
<dbReference type="AlphaFoldDB" id="A0A1X7PBJ7"/>
<feature type="transmembrane region" description="Helical" evidence="7">
    <location>
        <begin position="110"/>
        <end position="129"/>
    </location>
</feature>
<dbReference type="PANTHER" id="PTHR30619:SF1">
    <property type="entry name" value="RECOMBINATION PROTEIN 2"/>
    <property type="match status" value="1"/>
</dbReference>
<feature type="transmembrane region" description="Helical" evidence="7">
    <location>
        <begin position="55"/>
        <end position="76"/>
    </location>
</feature>
<reference evidence="9 10" key="1">
    <citation type="submission" date="2017-04" db="EMBL/GenBank/DDBJ databases">
        <authorList>
            <person name="Afonso C.L."/>
            <person name="Miller P.J."/>
            <person name="Scott M.A."/>
            <person name="Spackman E."/>
            <person name="Goraichik I."/>
            <person name="Dimitrov K.M."/>
            <person name="Suarez D.L."/>
            <person name="Swayne D.E."/>
        </authorList>
    </citation>
    <scope>NUCLEOTIDE SEQUENCE [LARGE SCALE GENOMIC DNA]</scope>
    <source>
        <strain evidence="9 10">B5P</strain>
    </source>
</reference>
<accession>A0A1X7PBJ7</accession>
<protein>
    <submittedName>
        <fullName evidence="9">Competence protein</fullName>
    </submittedName>
</protein>
<dbReference type="Proteomes" id="UP000193083">
    <property type="component" value="Unassembled WGS sequence"/>
</dbReference>
<proteinExistence type="predicted"/>
<evidence type="ECO:0000313" key="9">
    <source>
        <dbReference type="EMBL" id="SMH48542.1"/>
    </source>
</evidence>
<dbReference type="InterPro" id="IPR004477">
    <property type="entry name" value="ComEC_N"/>
</dbReference>
<evidence type="ECO:0000256" key="7">
    <source>
        <dbReference type="SAM" id="Phobius"/>
    </source>
</evidence>
<evidence type="ECO:0000256" key="4">
    <source>
        <dbReference type="ARBA" id="ARBA00022989"/>
    </source>
</evidence>